<keyword evidence="2" id="KW-0479">Metal-binding</keyword>
<dbReference type="OrthoDB" id="7464992at2759"/>
<evidence type="ECO:0000259" key="8">
    <source>
        <dbReference type="Pfam" id="PF01435"/>
    </source>
</evidence>
<protein>
    <recommendedName>
        <fullName evidence="8">Peptidase M48 domain-containing protein</fullName>
    </recommendedName>
</protein>
<sequence length="371" mass="40791">MAPFTTLIARLQPGGSWSWVRRAYRVARLGGITVAIYGAGKTAGHIEVLADPDGMRRQLVHSFVERSFDPGERRTMTPAVHDEWSALHRRVSSVGARIVVAAREHVAAQRSELRRRIAQLAREAQLASDAPPSSQAARAAEDADEARAQDAYWAAAERRLSGQWQWVVTNSQAVNAFVTPYCPRCVFVLEGLLTQLQPTDDELAMVIAHELAHQLHDHGSRTLQHGVEGALLQLLVLSLLDPTGLLELAVSATMQLGSYVSRRQFDRECEAEADATGLDIVTRACFDPVAAARMMSKFVELDPDRSSAWLRSHPLAATRLKRLLSQSGRIEADARAREHCAHEQLDLRAALRALYERSAPPTVAPSAPRGS</sequence>
<dbReference type="Gene3D" id="3.30.2010.10">
    <property type="entry name" value="Metalloproteases ('zincins'), catalytic domain"/>
    <property type="match status" value="1"/>
</dbReference>
<evidence type="ECO:0000256" key="6">
    <source>
        <dbReference type="RuleBase" id="RU003983"/>
    </source>
</evidence>
<dbReference type="AlphaFoldDB" id="A0A8J6C648"/>
<evidence type="ECO:0000256" key="5">
    <source>
        <dbReference type="ARBA" id="ARBA00023049"/>
    </source>
</evidence>
<evidence type="ECO:0000256" key="7">
    <source>
        <dbReference type="SAM" id="Coils"/>
    </source>
</evidence>
<name>A0A8J6C648_DIALT</name>
<dbReference type="InterPro" id="IPR051156">
    <property type="entry name" value="Mito/Outer_Membr_Metalloprot"/>
</dbReference>
<dbReference type="GO" id="GO:0016020">
    <property type="term" value="C:membrane"/>
    <property type="evidence" value="ECO:0007669"/>
    <property type="project" value="TreeGrafter"/>
</dbReference>
<keyword evidence="3 6" id="KW-0378">Hydrolase</keyword>
<evidence type="ECO:0000256" key="2">
    <source>
        <dbReference type="ARBA" id="ARBA00022723"/>
    </source>
</evidence>
<evidence type="ECO:0000313" key="9">
    <source>
        <dbReference type="EMBL" id="KAG8461649.1"/>
    </source>
</evidence>
<dbReference type="GO" id="GO:0046872">
    <property type="term" value="F:metal ion binding"/>
    <property type="evidence" value="ECO:0007669"/>
    <property type="project" value="UniProtKB-KW"/>
</dbReference>
<evidence type="ECO:0000313" key="10">
    <source>
        <dbReference type="Proteomes" id="UP000751190"/>
    </source>
</evidence>
<feature type="coiled-coil region" evidence="7">
    <location>
        <begin position="103"/>
        <end position="130"/>
    </location>
</feature>
<dbReference type="OMA" id="ICAAREY"/>
<dbReference type="Proteomes" id="UP000751190">
    <property type="component" value="Unassembled WGS sequence"/>
</dbReference>
<comment type="cofactor">
    <cofactor evidence="6">
        <name>Zn(2+)</name>
        <dbReference type="ChEBI" id="CHEBI:29105"/>
    </cofactor>
    <text evidence="6">Binds 1 zinc ion per subunit.</text>
</comment>
<dbReference type="PANTHER" id="PTHR22726:SF1">
    <property type="entry name" value="METALLOENDOPEPTIDASE OMA1, MITOCHONDRIAL"/>
    <property type="match status" value="1"/>
</dbReference>
<comment type="similarity">
    <text evidence="6">Belongs to the peptidase M48 family.</text>
</comment>
<proteinExistence type="inferred from homology"/>
<keyword evidence="4 6" id="KW-0862">Zinc</keyword>
<evidence type="ECO:0000256" key="4">
    <source>
        <dbReference type="ARBA" id="ARBA00022833"/>
    </source>
</evidence>
<keyword evidence="7" id="KW-0175">Coiled coil</keyword>
<dbReference type="PANTHER" id="PTHR22726">
    <property type="entry name" value="METALLOENDOPEPTIDASE OMA1"/>
    <property type="match status" value="1"/>
</dbReference>
<dbReference type="CDD" id="cd07324">
    <property type="entry name" value="M48C_Oma1-like"/>
    <property type="match status" value="1"/>
</dbReference>
<dbReference type="Pfam" id="PF01435">
    <property type="entry name" value="Peptidase_M48"/>
    <property type="match status" value="1"/>
</dbReference>
<evidence type="ECO:0000256" key="3">
    <source>
        <dbReference type="ARBA" id="ARBA00022801"/>
    </source>
</evidence>
<gene>
    <name evidence="9" type="ORF">KFE25_001267</name>
</gene>
<evidence type="ECO:0000256" key="1">
    <source>
        <dbReference type="ARBA" id="ARBA00022670"/>
    </source>
</evidence>
<keyword evidence="1 6" id="KW-0645">Protease</keyword>
<accession>A0A8J6C648</accession>
<organism evidence="9 10">
    <name type="scientific">Diacronema lutheri</name>
    <name type="common">Unicellular marine alga</name>
    <name type="synonym">Monochrysis lutheri</name>
    <dbReference type="NCBI Taxonomy" id="2081491"/>
    <lineage>
        <taxon>Eukaryota</taxon>
        <taxon>Haptista</taxon>
        <taxon>Haptophyta</taxon>
        <taxon>Pavlovophyceae</taxon>
        <taxon>Pavlovales</taxon>
        <taxon>Pavlovaceae</taxon>
        <taxon>Diacronema</taxon>
    </lineage>
</organism>
<keyword evidence="5 6" id="KW-0482">Metalloprotease</keyword>
<dbReference type="GO" id="GO:0004222">
    <property type="term" value="F:metalloendopeptidase activity"/>
    <property type="evidence" value="ECO:0007669"/>
    <property type="project" value="InterPro"/>
</dbReference>
<keyword evidence="10" id="KW-1185">Reference proteome</keyword>
<comment type="caution">
    <text evidence="9">The sequence shown here is derived from an EMBL/GenBank/DDBJ whole genome shotgun (WGS) entry which is preliminary data.</text>
</comment>
<reference evidence="9" key="1">
    <citation type="submission" date="2021-05" db="EMBL/GenBank/DDBJ databases">
        <title>The genome of the haptophyte Pavlova lutheri (Diacronema luteri, Pavlovales) - a model for lipid biosynthesis in eukaryotic algae.</title>
        <authorList>
            <person name="Hulatt C.J."/>
            <person name="Posewitz M.C."/>
        </authorList>
    </citation>
    <scope>NUCLEOTIDE SEQUENCE</scope>
    <source>
        <strain evidence="9">NIVA-4/92</strain>
    </source>
</reference>
<dbReference type="EMBL" id="JAGTXO010000024">
    <property type="protein sequence ID" value="KAG8461649.1"/>
    <property type="molecule type" value="Genomic_DNA"/>
</dbReference>
<dbReference type="InterPro" id="IPR001915">
    <property type="entry name" value="Peptidase_M48"/>
</dbReference>
<dbReference type="GO" id="GO:0051603">
    <property type="term" value="P:proteolysis involved in protein catabolic process"/>
    <property type="evidence" value="ECO:0007669"/>
    <property type="project" value="TreeGrafter"/>
</dbReference>
<feature type="domain" description="Peptidase M48" evidence="8">
    <location>
        <begin position="154"/>
        <end position="325"/>
    </location>
</feature>